<dbReference type="Proteomes" id="UP000320672">
    <property type="component" value="Chromosome"/>
</dbReference>
<evidence type="ECO:0000259" key="2">
    <source>
        <dbReference type="PROSITE" id="PS50106"/>
    </source>
</evidence>
<keyword evidence="3" id="KW-0645">Protease</keyword>
<evidence type="ECO:0000256" key="1">
    <source>
        <dbReference type="SAM" id="Coils"/>
    </source>
</evidence>
<dbReference type="GO" id="GO:0008235">
    <property type="term" value="F:metalloexopeptidase activity"/>
    <property type="evidence" value="ECO:0007669"/>
    <property type="project" value="InterPro"/>
</dbReference>
<dbReference type="SUPFAM" id="SSF52025">
    <property type="entry name" value="PA domain"/>
    <property type="match status" value="1"/>
</dbReference>
<dbReference type="InterPro" id="IPR007484">
    <property type="entry name" value="Peptidase_M28"/>
</dbReference>
<dbReference type="Pfam" id="PF02225">
    <property type="entry name" value="PA"/>
    <property type="match status" value="1"/>
</dbReference>
<dbReference type="Gene3D" id="3.40.630.10">
    <property type="entry name" value="Zn peptidases"/>
    <property type="match status" value="1"/>
</dbReference>
<dbReference type="EMBL" id="CP036262">
    <property type="protein sequence ID" value="QDS93316.1"/>
    <property type="molecule type" value="Genomic_DNA"/>
</dbReference>
<feature type="coiled-coil region" evidence="1">
    <location>
        <begin position="270"/>
        <end position="336"/>
    </location>
</feature>
<dbReference type="SUPFAM" id="SSF53187">
    <property type="entry name" value="Zn-dependent exopeptidases"/>
    <property type="match status" value="1"/>
</dbReference>
<dbReference type="InterPro" id="IPR018247">
    <property type="entry name" value="EF_Hand_1_Ca_BS"/>
</dbReference>
<keyword evidence="1" id="KW-0175">Coiled coil</keyword>
<protein>
    <submittedName>
        <fullName evidence="3">Aminopeptidase YwaD</fullName>
        <ecNumber evidence="3">3.4.11.6</ecNumber>
    </submittedName>
</protein>
<dbReference type="SMART" id="SM00228">
    <property type="entry name" value="PDZ"/>
    <property type="match status" value="1"/>
</dbReference>
<dbReference type="KEGG" id="rml:FF011L_20790"/>
<keyword evidence="3" id="KW-0378">Hydrolase</keyword>
<dbReference type="Gene3D" id="3.50.30.30">
    <property type="match status" value="1"/>
</dbReference>
<evidence type="ECO:0000313" key="4">
    <source>
        <dbReference type="Proteomes" id="UP000320672"/>
    </source>
</evidence>
<evidence type="ECO:0000313" key="3">
    <source>
        <dbReference type="EMBL" id="QDS93316.1"/>
    </source>
</evidence>
<dbReference type="InterPro" id="IPR003137">
    <property type="entry name" value="PA_domain"/>
</dbReference>
<organism evidence="3 4">
    <name type="scientific">Roseimaritima multifibrata</name>
    <dbReference type="NCBI Taxonomy" id="1930274"/>
    <lineage>
        <taxon>Bacteria</taxon>
        <taxon>Pseudomonadati</taxon>
        <taxon>Planctomycetota</taxon>
        <taxon>Planctomycetia</taxon>
        <taxon>Pirellulales</taxon>
        <taxon>Pirellulaceae</taxon>
        <taxon>Roseimaritima</taxon>
    </lineage>
</organism>
<dbReference type="InterPro" id="IPR046450">
    <property type="entry name" value="PA_dom_sf"/>
</dbReference>
<dbReference type="PROSITE" id="PS00018">
    <property type="entry name" value="EF_HAND_1"/>
    <property type="match status" value="1"/>
</dbReference>
<dbReference type="PROSITE" id="PS50106">
    <property type="entry name" value="PDZ"/>
    <property type="match status" value="1"/>
</dbReference>
<sequence>MQSSLSYGTSRLLPPSSLRPKVHVVLFTGQSIRTVSRFSATPLGFFAGFIVILGGPTLGYSQAVDAPEIAAPAADISPLTDGDAFSRLQTDMFYLADDERTGRGPGTPGLDQAAEYIANVFRDAGLKTDLIDGQPFQPFQIELGAEATDEANNYVLVTDSKGPPQRYALDVGMRPLALGASGEANGRLVFVGYGISAPELNYDDFAGVDIEGAIVMLIRKAPTTPDKKGPFDAKQNARHTYFSTKVQAAVQRGAAGVLIVNDPASGAAQRRRLQQRVAAEQERIDTIDKNIADAPAGLTKVISRLQETREVSVKQIKQLETELALAENALLQVGEAGGLKDPVSAPVISFSRKAASQMLKESLGSDLETIEQEIGSTHQPQSREIPDLELKVKTEIRDSKITTSNVLATLPGRGPLANETVVIGAHYDHVGMGGNGSLAPGTIAVHNGADDNGSGTVTLLEVARRMRAEFAESESHRRILFIAFSGEERGLLGSKFYIANPVFPLQDTVAMINLDMVGRLKDNEVTVYGTGTAMEFDGLLDRINEKSQFNLTRVASGYGPSDHSSFYQAKIPVLFYFTGLHNDYHRPSDDFDKIDFGGLVRITDTVLSTAKFLATGTRPTYQSTEPGAKITRQLTVHLGIRMQNGDNFVRIAEVAPSSPAERAGLRSGDIVTQMDGKPIKHSDEILAALRNKNPADLMTVAVKRGADVQKFRVLLGQRE</sequence>
<dbReference type="InterPro" id="IPR036034">
    <property type="entry name" value="PDZ_sf"/>
</dbReference>
<gene>
    <name evidence="3" type="primary">ywaD</name>
    <name evidence="3" type="ORF">FF011L_20790</name>
</gene>
<dbReference type="SUPFAM" id="SSF50156">
    <property type="entry name" value="PDZ domain-like"/>
    <property type="match status" value="1"/>
</dbReference>
<keyword evidence="3" id="KW-0031">Aminopeptidase</keyword>
<keyword evidence="4" id="KW-1185">Reference proteome</keyword>
<dbReference type="InterPro" id="IPR001478">
    <property type="entry name" value="PDZ"/>
</dbReference>
<dbReference type="OrthoDB" id="9762302at2"/>
<dbReference type="PANTHER" id="PTHR12147">
    <property type="entry name" value="METALLOPEPTIDASE M28 FAMILY MEMBER"/>
    <property type="match status" value="1"/>
</dbReference>
<proteinExistence type="predicted"/>
<dbReference type="GO" id="GO:0006508">
    <property type="term" value="P:proteolysis"/>
    <property type="evidence" value="ECO:0007669"/>
    <property type="project" value="InterPro"/>
</dbReference>
<dbReference type="GO" id="GO:0004177">
    <property type="term" value="F:aminopeptidase activity"/>
    <property type="evidence" value="ECO:0007669"/>
    <property type="project" value="UniProtKB-KW"/>
</dbReference>
<dbReference type="InterPro" id="IPR045175">
    <property type="entry name" value="M28_fam"/>
</dbReference>
<name>A0A517MEP6_9BACT</name>
<feature type="domain" description="PDZ" evidence="2">
    <location>
        <begin position="627"/>
        <end position="706"/>
    </location>
</feature>
<dbReference type="Gene3D" id="2.30.42.10">
    <property type="match status" value="1"/>
</dbReference>
<dbReference type="EC" id="3.4.11.6" evidence="3"/>
<dbReference type="AlphaFoldDB" id="A0A517MEP6"/>
<dbReference type="Pfam" id="PF13180">
    <property type="entry name" value="PDZ_2"/>
    <property type="match status" value="1"/>
</dbReference>
<dbReference type="Pfam" id="PF04389">
    <property type="entry name" value="Peptidase_M28"/>
    <property type="match status" value="1"/>
</dbReference>
<accession>A0A517MEP6</accession>
<reference evidence="3 4" key="1">
    <citation type="submission" date="2019-02" db="EMBL/GenBank/DDBJ databases">
        <title>Deep-cultivation of Planctomycetes and their phenomic and genomic characterization uncovers novel biology.</title>
        <authorList>
            <person name="Wiegand S."/>
            <person name="Jogler M."/>
            <person name="Boedeker C."/>
            <person name="Pinto D."/>
            <person name="Vollmers J."/>
            <person name="Rivas-Marin E."/>
            <person name="Kohn T."/>
            <person name="Peeters S.H."/>
            <person name="Heuer A."/>
            <person name="Rast P."/>
            <person name="Oberbeckmann S."/>
            <person name="Bunk B."/>
            <person name="Jeske O."/>
            <person name="Meyerdierks A."/>
            <person name="Storesund J.E."/>
            <person name="Kallscheuer N."/>
            <person name="Luecker S."/>
            <person name="Lage O.M."/>
            <person name="Pohl T."/>
            <person name="Merkel B.J."/>
            <person name="Hornburger P."/>
            <person name="Mueller R.-W."/>
            <person name="Bruemmer F."/>
            <person name="Labrenz M."/>
            <person name="Spormann A.M."/>
            <person name="Op den Camp H."/>
            <person name="Overmann J."/>
            <person name="Amann R."/>
            <person name="Jetten M.S.M."/>
            <person name="Mascher T."/>
            <person name="Medema M.H."/>
            <person name="Devos D.P."/>
            <person name="Kaster A.-K."/>
            <person name="Ovreas L."/>
            <person name="Rohde M."/>
            <person name="Galperin M.Y."/>
            <person name="Jogler C."/>
        </authorList>
    </citation>
    <scope>NUCLEOTIDE SEQUENCE [LARGE SCALE GENOMIC DNA]</scope>
    <source>
        <strain evidence="3 4">FF011L</strain>
    </source>
</reference>
<dbReference type="PANTHER" id="PTHR12147:SF26">
    <property type="entry name" value="PEPTIDASE M28 DOMAIN-CONTAINING PROTEIN"/>
    <property type="match status" value="1"/>
</dbReference>